<feature type="compositionally biased region" description="Low complexity" evidence="1">
    <location>
        <begin position="126"/>
        <end position="137"/>
    </location>
</feature>
<evidence type="ECO:0000313" key="3">
    <source>
        <dbReference type="EMBL" id="KAG8373183.1"/>
    </source>
</evidence>
<feature type="region of interest" description="Disordered" evidence="1">
    <location>
        <begin position="120"/>
        <end position="146"/>
    </location>
</feature>
<feature type="domain" description="C2H2-type" evidence="2">
    <location>
        <begin position="22"/>
        <end position="42"/>
    </location>
</feature>
<accession>A0AAV6WRV5</accession>
<dbReference type="Proteomes" id="UP000826271">
    <property type="component" value="Unassembled WGS sequence"/>
</dbReference>
<proteinExistence type="predicted"/>
<dbReference type="EMBL" id="WHWC01000012">
    <property type="protein sequence ID" value="KAG8373183.1"/>
    <property type="molecule type" value="Genomic_DNA"/>
</dbReference>
<keyword evidence="4" id="KW-1185">Reference proteome</keyword>
<evidence type="ECO:0000313" key="4">
    <source>
        <dbReference type="Proteomes" id="UP000826271"/>
    </source>
</evidence>
<reference evidence="3" key="1">
    <citation type="submission" date="2019-10" db="EMBL/GenBank/DDBJ databases">
        <authorList>
            <person name="Zhang R."/>
            <person name="Pan Y."/>
            <person name="Wang J."/>
            <person name="Ma R."/>
            <person name="Yu S."/>
        </authorList>
    </citation>
    <scope>NUCLEOTIDE SEQUENCE</scope>
    <source>
        <strain evidence="3">LA-IB0</strain>
        <tissue evidence="3">Leaf</tissue>
    </source>
</reference>
<dbReference type="AlphaFoldDB" id="A0AAV6WRV5"/>
<organism evidence="3 4">
    <name type="scientific">Buddleja alternifolia</name>
    <dbReference type="NCBI Taxonomy" id="168488"/>
    <lineage>
        <taxon>Eukaryota</taxon>
        <taxon>Viridiplantae</taxon>
        <taxon>Streptophyta</taxon>
        <taxon>Embryophyta</taxon>
        <taxon>Tracheophyta</taxon>
        <taxon>Spermatophyta</taxon>
        <taxon>Magnoliopsida</taxon>
        <taxon>eudicotyledons</taxon>
        <taxon>Gunneridae</taxon>
        <taxon>Pentapetalae</taxon>
        <taxon>asterids</taxon>
        <taxon>lamiids</taxon>
        <taxon>Lamiales</taxon>
        <taxon>Scrophulariaceae</taxon>
        <taxon>Buddlejeae</taxon>
        <taxon>Buddleja</taxon>
    </lineage>
</organism>
<dbReference type="PROSITE" id="PS00028">
    <property type="entry name" value="ZINC_FINGER_C2H2_1"/>
    <property type="match status" value="1"/>
</dbReference>
<dbReference type="InterPro" id="IPR013087">
    <property type="entry name" value="Znf_C2H2_type"/>
</dbReference>
<evidence type="ECO:0000256" key="1">
    <source>
        <dbReference type="SAM" id="MobiDB-lite"/>
    </source>
</evidence>
<comment type="caution">
    <text evidence="3">The sequence shown here is derived from an EMBL/GenBank/DDBJ whole genome shotgun (WGS) entry which is preliminary data.</text>
</comment>
<gene>
    <name evidence="3" type="ORF">BUALT_Bualt12G0144600</name>
</gene>
<protein>
    <recommendedName>
        <fullName evidence="2">C2H2-type domain-containing protein</fullName>
    </recommendedName>
</protein>
<name>A0AAV6WRV5_9LAMI</name>
<sequence length="222" mass="24465">MSNSHYQNMLRTPGARLTPIACRVCDRVFFDNVSLVLHFECHLKDDVLTPGHLSLNLSCFSCPSVGRMNGGCHLVFPRMNNCSMPCPSPVSSSITSNVSPRDVTVHMPVLNSMPPINPSFDARGESSQSTHRSTMSSNRATSSLTHPLINSQLGARSFSRGLVPVPPLVLHEQTGGQGHLSDYKDPHIMQQFEKPTEEIILISDDEEDDKKDAIELDLTLKL</sequence>
<evidence type="ECO:0000259" key="2">
    <source>
        <dbReference type="PROSITE" id="PS00028"/>
    </source>
</evidence>